<dbReference type="NCBIfam" id="TIGR02532">
    <property type="entry name" value="IV_pilin_GFxxxE"/>
    <property type="match status" value="1"/>
</dbReference>
<dbReference type="InterPro" id="IPR012902">
    <property type="entry name" value="N_methyl_site"/>
</dbReference>
<proteinExistence type="predicted"/>
<dbReference type="Pfam" id="PF07963">
    <property type="entry name" value="N_methyl"/>
    <property type="match status" value="1"/>
</dbReference>
<dbReference type="InterPro" id="IPR013545">
    <property type="entry name" value="T2SS_protein-GspG_C"/>
</dbReference>
<dbReference type="OrthoDB" id="9795612at2"/>
<evidence type="ECO:0000256" key="5">
    <source>
        <dbReference type="ARBA" id="ARBA00023136"/>
    </source>
</evidence>
<dbReference type="GO" id="GO:0016020">
    <property type="term" value="C:membrane"/>
    <property type="evidence" value="ECO:0007669"/>
    <property type="project" value="UniProtKB-SubCell"/>
</dbReference>
<dbReference type="PROSITE" id="PS00409">
    <property type="entry name" value="PROKAR_NTER_METHYL"/>
    <property type="match status" value="1"/>
</dbReference>
<dbReference type="GO" id="GO:0015628">
    <property type="term" value="P:protein secretion by the type II secretion system"/>
    <property type="evidence" value="ECO:0007669"/>
    <property type="project" value="InterPro"/>
</dbReference>
<dbReference type="EMBL" id="SJPZ01000001">
    <property type="protein sequence ID" value="TWU65741.1"/>
    <property type="molecule type" value="Genomic_DNA"/>
</dbReference>
<evidence type="ECO:0000256" key="1">
    <source>
        <dbReference type="ARBA" id="ARBA00004167"/>
    </source>
</evidence>
<dbReference type="Pfam" id="PF08334">
    <property type="entry name" value="T2SSG"/>
    <property type="match status" value="1"/>
</dbReference>
<dbReference type="Proteomes" id="UP000316476">
    <property type="component" value="Unassembled WGS sequence"/>
</dbReference>
<dbReference type="PANTHER" id="PTHR30093">
    <property type="entry name" value="GENERAL SECRETION PATHWAY PROTEIN G"/>
    <property type="match status" value="1"/>
</dbReference>
<sequence length="151" mass="16512">MIMNHPGLRSAPRRRLGDRSQRRRSGFTLLELLLVLSILVVVGGIAVVNLSSAGDDANRNATITQLNALDQAIEMYRIRMNTLPETLDNLVEGPSDSAQKAKWGKSILDEVPADAWGKEIVYKLNGNEYELRSGGSDGQMNTEDDLTVTGS</sequence>
<dbReference type="InterPro" id="IPR045584">
    <property type="entry name" value="Pilin-like"/>
</dbReference>
<comment type="caution">
    <text evidence="9">The sequence shown here is derived from an EMBL/GenBank/DDBJ whole genome shotgun (WGS) entry which is preliminary data.</text>
</comment>
<evidence type="ECO:0000256" key="7">
    <source>
        <dbReference type="SAM" id="Phobius"/>
    </source>
</evidence>
<dbReference type="AlphaFoldDB" id="A0A5C6FTS1"/>
<keyword evidence="4 7" id="KW-1133">Transmembrane helix</keyword>
<evidence type="ECO:0000313" key="10">
    <source>
        <dbReference type="Proteomes" id="UP000316476"/>
    </source>
</evidence>
<dbReference type="InterPro" id="IPR000983">
    <property type="entry name" value="Bac_GSPG_pilin"/>
</dbReference>
<feature type="domain" description="Type II secretion system protein GspG C-terminal" evidence="8">
    <location>
        <begin position="52"/>
        <end position="145"/>
    </location>
</feature>
<evidence type="ECO:0000256" key="3">
    <source>
        <dbReference type="ARBA" id="ARBA00022692"/>
    </source>
</evidence>
<keyword evidence="5 7" id="KW-0472">Membrane</keyword>
<dbReference type="SUPFAM" id="SSF54523">
    <property type="entry name" value="Pili subunits"/>
    <property type="match status" value="1"/>
</dbReference>
<feature type="transmembrane region" description="Helical" evidence="7">
    <location>
        <begin position="29"/>
        <end position="50"/>
    </location>
</feature>
<keyword evidence="2" id="KW-0488">Methylation</keyword>
<reference evidence="9 10" key="1">
    <citation type="submission" date="2019-02" db="EMBL/GenBank/DDBJ databases">
        <title>Deep-cultivation of Planctomycetes and their phenomic and genomic characterization uncovers novel biology.</title>
        <authorList>
            <person name="Wiegand S."/>
            <person name="Jogler M."/>
            <person name="Boedeker C."/>
            <person name="Pinto D."/>
            <person name="Vollmers J."/>
            <person name="Rivas-Marin E."/>
            <person name="Kohn T."/>
            <person name="Peeters S.H."/>
            <person name="Heuer A."/>
            <person name="Rast P."/>
            <person name="Oberbeckmann S."/>
            <person name="Bunk B."/>
            <person name="Jeske O."/>
            <person name="Meyerdierks A."/>
            <person name="Storesund J.E."/>
            <person name="Kallscheuer N."/>
            <person name="Luecker S."/>
            <person name="Lage O.M."/>
            <person name="Pohl T."/>
            <person name="Merkel B.J."/>
            <person name="Hornburger P."/>
            <person name="Mueller R.-W."/>
            <person name="Bruemmer F."/>
            <person name="Labrenz M."/>
            <person name="Spormann A.M."/>
            <person name="Op Den Camp H."/>
            <person name="Overmann J."/>
            <person name="Amann R."/>
            <person name="Jetten M.S.M."/>
            <person name="Mascher T."/>
            <person name="Medema M.H."/>
            <person name="Devos D.P."/>
            <person name="Kaster A.-K."/>
            <person name="Ovreas L."/>
            <person name="Rohde M."/>
            <person name="Galperin M.Y."/>
            <person name="Jogler C."/>
        </authorList>
    </citation>
    <scope>NUCLEOTIDE SEQUENCE [LARGE SCALE GENOMIC DNA]</scope>
    <source>
        <strain evidence="9 10">V7</strain>
    </source>
</reference>
<evidence type="ECO:0000256" key="4">
    <source>
        <dbReference type="ARBA" id="ARBA00022989"/>
    </source>
</evidence>
<accession>A0A5C6FTS1</accession>
<protein>
    <submittedName>
        <fullName evidence="9">Putative type II secretion system protein G</fullName>
    </submittedName>
</protein>
<dbReference type="GO" id="GO:0015627">
    <property type="term" value="C:type II protein secretion system complex"/>
    <property type="evidence" value="ECO:0007669"/>
    <property type="project" value="InterPro"/>
</dbReference>
<keyword evidence="3 7" id="KW-0812">Transmembrane</keyword>
<evidence type="ECO:0000313" key="9">
    <source>
        <dbReference type="EMBL" id="TWU65741.1"/>
    </source>
</evidence>
<evidence type="ECO:0000256" key="6">
    <source>
        <dbReference type="SAM" id="MobiDB-lite"/>
    </source>
</evidence>
<evidence type="ECO:0000256" key="2">
    <source>
        <dbReference type="ARBA" id="ARBA00022481"/>
    </source>
</evidence>
<evidence type="ECO:0000259" key="8">
    <source>
        <dbReference type="Pfam" id="PF08334"/>
    </source>
</evidence>
<feature type="compositionally biased region" description="Acidic residues" evidence="6">
    <location>
        <begin position="142"/>
        <end position="151"/>
    </location>
</feature>
<feature type="region of interest" description="Disordered" evidence="6">
    <location>
        <begin position="131"/>
        <end position="151"/>
    </location>
</feature>
<organism evidence="9 10">
    <name type="scientific">Crateriforma conspicua</name>
    <dbReference type="NCBI Taxonomy" id="2527996"/>
    <lineage>
        <taxon>Bacteria</taxon>
        <taxon>Pseudomonadati</taxon>
        <taxon>Planctomycetota</taxon>
        <taxon>Planctomycetia</taxon>
        <taxon>Planctomycetales</taxon>
        <taxon>Planctomycetaceae</taxon>
        <taxon>Crateriforma</taxon>
    </lineage>
</organism>
<dbReference type="PANTHER" id="PTHR30093:SF44">
    <property type="entry name" value="TYPE II SECRETION SYSTEM CORE PROTEIN G"/>
    <property type="match status" value="1"/>
</dbReference>
<dbReference type="PRINTS" id="PR00813">
    <property type="entry name" value="BCTERIALGSPG"/>
</dbReference>
<name>A0A5C6FTS1_9PLAN</name>
<gene>
    <name evidence="9" type="primary">gspG</name>
    <name evidence="9" type="ORF">V7x_12900</name>
</gene>
<dbReference type="Gene3D" id="3.30.700.10">
    <property type="entry name" value="Glycoprotein, Type 4 Pilin"/>
    <property type="match status" value="1"/>
</dbReference>
<comment type="subcellular location">
    <subcellularLocation>
        <location evidence="1">Membrane</location>
        <topology evidence="1">Single-pass membrane protein</topology>
    </subcellularLocation>
</comment>